<accession>A0A4Q0T4P7</accession>
<dbReference type="CDD" id="cd04301">
    <property type="entry name" value="NAT_SF"/>
    <property type="match status" value="1"/>
</dbReference>
<proteinExistence type="predicted"/>
<dbReference type="GO" id="GO:0016747">
    <property type="term" value="F:acyltransferase activity, transferring groups other than amino-acyl groups"/>
    <property type="evidence" value="ECO:0007669"/>
    <property type="project" value="InterPro"/>
</dbReference>
<evidence type="ECO:0000313" key="2">
    <source>
        <dbReference type="EMBL" id="RXH57550.1"/>
    </source>
</evidence>
<dbReference type="InterPro" id="IPR052777">
    <property type="entry name" value="Acetyltransferase_Enz"/>
</dbReference>
<evidence type="ECO:0000259" key="1">
    <source>
        <dbReference type="PROSITE" id="PS51186"/>
    </source>
</evidence>
<evidence type="ECO:0000313" key="3">
    <source>
        <dbReference type="Proteomes" id="UP000289437"/>
    </source>
</evidence>
<organism evidence="2 3">
    <name type="scientific">Granulicella sibirica</name>
    <dbReference type="NCBI Taxonomy" id="2479048"/>
    <lineage>
        <taxon>Bacteria</taxon>
        <taxon>Pseudomonadati</taxon>
        <taxon>Acidobacteriota</taxon>
        <taxon>Terriglobia</taxon>
        <taxon>Terriglobales</taxon>
        <taxon>Acidobacteriaceae</taxon>
        <taxon>Granulicella</taxon>
    </lineage>
</organism>
<dbReference type="InterPro" id="IPR016181">
    <property type="entry name" value="Acyl_CoA_acyltransferase"/>
</dbReference>
<dbReference type="Pfam" id="PF00583">
    <property type="entry name" value="Acetyltransf_1"/>
    <property type="match status" value="1"/>
</dbReference>
<comment type="caution">
    <text evidence="2">The sequence shown here is derived from an EMBL/GenBank/DDBJ whole genome shotgun (WGS) entry which is preliminary data.</text>
</comment>
<reference evidence="3" key="2">
    <citation type="submission" date="2019-02" db="EMBL/GenBank/DDBJ databases">
        <title>Granulicella sibirica sp. nov., a psychrotolerant acidobacterium isolated from an organic soil layer in forested tundra, West Siberia.</title>
        <authorList>
            <person name="Oshkin I.Y."/>
            <person name="Kulichevskaya I.S."/>
            <person name="Rijpstra W.I.C."/>
            <person name="Sinninghe Damste J.S."/>
            <person name="Rakitin A.L."/>
            <person name="Ravin N.V."/>
            <person name="Dedysh S.N."/>
        </authorList>
    </citation>
    <scope>NUCLEOTIDE SEQUENCE [LARGE SCALE GENOMIC DNA]</scope>
    <source>
        <strain evidence="3">AF10</strain>
    </source>
</reference>
<dbReference type="OrthoDB" id="7205533at2"/>
<sequence>MSLTIRSAETTEEIAQVRALMSAYGAYLAANPSGAASINVDGYETELDALPGPYVRPAGVLLLAADGDRGAACVAFKPIEPALETDPGERACEMKRLWVDPAFRGHRLGRRLIEEGIAWARTAGYTAMYLDTAPAAMPEANALYGLLGFEQVPRYNDNPVPDIVFYRLRLS</sequence>
<dbReference type="PANTHER" id="PTHR43305">
    <property type="entry name" value="FAMILY N-ACETYLTRANSFERASE, PUTATIVE (AFU_ORTHOLOGUE AFUA_2G01380)-RELATED"/>
    <property type="match status" value="1"/>
</dbReference>
<gene>
    <name evidence="2" type="ORF">GRAN_0860</name>
</gene>
<keyword evidence="2" id="KW-0808">Transferase</keyword>
<dbReference type="AlphaFoldDB" id="A0A4Q0T4P7"/>
<protein>
    <submittedName>
        <fullName evidence="2">Acetyltransferase</fullName>
    </submittedName>
</protein>
<dbReference type="RefSeq" id="WP_161570830.1">
    <property type="nucleotide sequence ID" value="NZ_RDSM01000001.1"/>
</dbReference>
<name>A0A4Q0T4P7_9BACT</name>
<dbReference type="PROSITE" id="PS51186">
    <property type="entry name" value="GNAT"/>
    <property type="match status" value="1"/>
</dbReference>
<feature type="domain" description="N-acetyltransferase" evidence="1">
    <location>
        <begin position="3"/>
        <end position="171"/>
    </location>
</feature>
<dbReference type="InterPro" id="IPR000182">
    <property type="entry name" value="GNAT_dom"/>
</dbReference>
<dbReference type="EMBL" id="RDSM01000001">
    <property type="protein sequence ID" value="RXH57550.1"/>
    <property type="molecule type" value="Genomic_DNA"/>
</dbReference>
<dbReference type="SUPFAM" id="SSF55729">
    <property type="entry name" value="Acyl-CoA N-acyltransferases (Nat)"/>
    <property type="match status" value="1"/>
</dbReference>
<reference evidence="2 3" key="1">
    <citation type="submission" date="2018-11" db="EMBL/GenBank/DDBJ databases">
        <authorList>
            <person name="Mardanov A.V."/>
            <person name="Ravin N.V."/>
            <person name="Dedysh S.N."/>
        </authorList>
    </citation>
    <scope>NUCLEOTIDE SEQUENCE [LARGE SCALE GENOMIC DNA]</scope>
    <source>
        <strain evidence="2 3">AF10</strain>
    </source>
</reference>
<keyword evidence="3" id="KW-1185">Reference proteome</keyword>
<dbReference type="PANTHER" id="PTHR43305:SF1">
    <property type="entry name" value="FAMILY N-ACETYLTRANSFERASE, PUTATIVE (AFU_ORTHOLOGUE AFUA_2G01380)-RELATED"/>
    <property type="match status" value="1"/>
</dbReference>
<dbReference type="Gene3D" id="3.40.630.30">
    <property type="match status" value="1"/>
</dbReference>
<dbReference type="Proteomes" id="UP000289437">
    <property type="component" value="Unassembled WGS sequence"/>
</dbReference>